<dbReference type="Gene3D" id="1.20.120.450">
    <property type="entry name" value="dinb family like domain"/>
    <property type="match status" value="1"/>
</dbReference>
<dbReference type="InterPro" id="IPR034660">
    <property type="entry name" value="DinB/YfiT-like"/>
</dbReference>
<accession>A0A930YUF4</accession>
<dbReference type="AlphaFoldDB" id="A0A930YUF4"/>
<dbReference type="GO" id="GO:0016787">
    <property type="term" value="F:hydrolase activity"/>
    <property type="evidence" value="ECO:0007669"/>
    <property type="project" value="UniProtKB-KW"/>
</dbReference>
<sequence length="178" mass="21050">MTPIPDKRYPIGPYVEPKEISDIDTDHHINTIKEFYPRLKALVSELDDFQLDTPYREGGWTVRQLVNHLADCHMAKYLNFKMALTEENPQIRSFCQSSWAELQDSFSIDIKPALQIIKGLHKRWVYELKSLTNRELEMTFHDVEQNRDIPLRHGLSYCAWHCHHHLAHIQNLCIEKGW</sequence>
<name>A0A930YUF4_9FLAO</name>
<organism evidence="2 3">
    <name type="scientific">Planobacterium oryzisoli</name>
    <dbReference type="NCBI Taxonomy" id="2771435"/>
    <lineage>
        <taxon>Bacteria</taxon>
        <taxon>Pseudomonadati</taxon>
        <taxon>Bacteroidota</taxon>
        <taxon>Flavobacteriia</taxon>
        <taxon>Flavobacteriales</taxon>
        <taxon>Weeksellaceae</taxon>
        <taxon>Chryseobacterium group</taxon>
        <taxon>Chryseobacterium</taxon>
    </lineage>
</organism>
<gene>
    <name evidence="2" type="ORF">IC612_01455</name>
</gene>
<dbReference type="Proteomes" id="UP000694480">
    <property type="component" value="Unassembled WGS sequence"/>
</dbReference>
<dbReference type="EMBL" id="JADKYY010000001">
    <property type="protein sequence ID" value="MBF5026461.1"/>
    <property type="molecule type" value="Genomic_DNA"/>
</dbReference>
<feature type="domain" description="DinB-like" evidence="1">
    <location>
        <begin position="37"/>
        <end position="169"/>
    </location>
</feature>
<keyword evidence="2" id="KW-0378">Hydrolase</keyword>
<dbReference type="Pfam" id="PF12867">
    <property type="entry name" value="DinB_2"/>
    <property type="match status" value="1"/>
</dbReference>
<dbReference type="RefSeq" id="WP_194738384.1">
    <property type="nucleotide sequence ID" value="NZ_JADKYY010000001.1"/>
</dbReference>
<evidence type="ECO:0000313" key="2">
    <source>
        <dbReference type="EMBL" id="MBF5026461.1"/>
    </source>
</evidence>
<dbReference type="InterPro" id="IPR024775">
    <property type="entry name" value="DinB-like"/>
</dbReference>
<dbReference type="SUPFAM" id="SSF109854">
    <property type="entry name" value="DinB/YfiT-like putative metalloenzymes"/>
    <property type="match status" value="1"/>
</dbReference>
<protein>
    <submittedName>
        <fullName evidence="2">Metal-dependent hydrolase</fullName>
    </submittedName>
</protein>
<comment type="caution">
    <text evidence="2">The sequence shown here is derived from an EMBL/GenBank/DDBJ whole genome shotgun (WGS) entry which is preliminary data.</text>
</comment>
<proteinExistence type="predicted"/>
<reference evidence="2" key="1">
    <citation type="submission" date="2020-11" db="EMBL/GenBank/DDBJ databases">
        <title>Genome seq and assembly of Planobacterium sp.</title>
        <authorList>
            <person name="Chhetri G."/>
        </authorList>
    </citation>
    <scope>NUCLEOTIDE SEQUENCE</scope>
    <source>
        <strain evidence="2">GCR5</strain>
    </source>
</reference>
<keyword evidence="3" id="KW-1185">Reference proteome</keyword>
<dbReference type="NCBIfam" id="NF009807">
    <property type="entry name" value="PRK13291.1"/>
    <property type="match status" value="1"/>
</dbReference>
<evidence type="ECO:0000313" key="3">
    <source>
        <dbReference type="Proteomes" id="UP000694480"/>
    </source>
</evidence>
<evidence type="ECO:0000259" key="1">
    <source>
        <dbReference type="Pfam" id="PF12867"/>
    </source>
</evidence>